<dbReference type="EMBL" id="LAZP02000389">
    <property type="protein sequence ID" value="PFH57588.1"/>
    <property type="molecule type" value="Genomic_DNA"/>
</dbReference>
<gene>
    <name evidence="1" type="ORF">XA68_14810</name>
</gene>
<dbReference type="Proteomes" id="UP000037136">
    <property type="component" value="Unassembled WGS sequence"/>
</dbReference>
<accession>A0A2A9P8F2</accession>
<keyword evidence="2" id="KW-1185">Reference proteome</keyword>
<comment type="caution">
    <text evidence="1">The sequence shown here is derived from an EMBL/GenBank/DDBJ whole genome shotgun (WGS) entry which is preliminary data.</text>
</comment>
<dbReference type="AlphaFoldDB" id="A0A2A9P8F2"/>
<organism evidence="1 2">
    <name type="scientific">Ophiocordyceps unilateralis</name>
    <name type="common">Zombie-ant fungus</name>
    <name type="synonym">Torrubia unilateralis</name>
    <dbReference type="NCBI Taxonomy" id="268505"/>
    <lineage>
        <taxon>Eukaryota</taxon>
        <taxon>Fungi</taxon>
        <taxon>Dikarya</taxon>
        <taxon>Ascomycota</taxon>
        <taxon>Pezizomycotina</taxon>
        <taxon>Sordariomycetes</taxon>
        <taxon>Hypocreomycetidae</taxon>
        <taxon>Hypocreales</taxon>
        <taxon>Ophiocordycipitaceae</taxon>
        <taxon>Ophiocordyceps</taxon>
    </lineage>
</organism>
<evidence type="ECO:0000313" key="2">
    <source>
        <dbReference type="Proteomes" id="UP000037136"/>
    </source>
</evidence>
<name>A0A2A9P8F2_OPHUN</name>
<proteinExistence type="predicted"/>
<protein>
    <submittedName>
        <fullName evidence="1">Uncharacterized protein</fullName>
    </submittedName>
</protein>
<sequence length="153" mass="17696">MVASTSPSFAPYMLSQHAREFRRRISIGEAQERPLFLQHSLVHLRARKSAKQRRRKRKRDTGTPLFNLGRFESSLCATMTSARARATGRYYGPSLTPGGARKAFVLDSRGHEHLSRWRRTHHDKPSRTGACCFYETRKKHRATFPRRRALISC</sequence>
<reference evidence="1 2" key="2">
    <citation type="journal article" date="2017" name="Sci. Rep.">
        <title>Ant-infecting Ophiocordyceps genomes reveal a high diversity of potential behavioral manipulation genes and a possible major role for enterotoxins.</title>
        <authorList>
            <person name="de Bekker C."/>
            <person name="Ohm R.A."/>
            <person name="Evans H.C."/>
            <person name="Brachmann A."/>
            <person name="Hughes D.P."/>
        </authorList>
    </citation>
    <scope>NUCLEOTIDE SEQUENCE [LARGE SCALE GENOMIC DNA]</scope>
    <source>
        <strain evidence="1 2">SC16a</strain>
    </source>
</reference>
<evidence type="ECO:0000313" key="1">
    <source>
        <dbReference type="EMBL" id="PFH57588.1"/>
    </source>
</evidence>
<reference evidence="1 2" key="1">
    <citation type="journal article" date="2015" name="BMC Genomics">
        <title>Gene expression during zombie ant biting behavior reflects the complexity underlying fungal parasitic behavioral manipulation.</title>
        <authorList>
            <person name="de Bekker C."/>
            <person name="Ohm R.A."/>
            <person name="Loreto R.G."/>
            <person name="Sebastian A."/>
            <person name="Albert I."/>
            <person name="Merrow M."/>
            <person name="Brachmann A."/>
            <person name="Hughes D.P."/>
        </authorList>
    </citation>
    <scope>NUCLEOTIDE SEQUENCE [LARGE SCALE GENOMIC DNA]</scope>
    <source>
        <strain evidence="1 2">SC16a</strain>
    </source>
</reference>